<feature type="domain" description="Histidine kinase" evidence="10">
    <location>
        <begin position="388"/>
        <end position="611"/>
    </location>
</feature>
<keyword evidence="9" id="KW-0812">Transmembrane</keyword>
<dbReference type="PRINTS" id="PR00344">
    <property type="entry name" value="BCTRLSENSOR"/>
</dbReference>
<keyword evidence="6" id="KW-0418">Kinase</keyword>
<evidence type="ECO:0000256" key="9">
    <source>
        <dbReference type="SAM" id="Phobius"/>
    </source>
</evidence>
<dbReference type="Pfam" id="PF13185">
    <property type="entry name" value="GAF_2"/>
    <property type="match status" value="1"/>
</dbReference>
<dbReference type="PROSITE" id="PS50109">
    <property type="entry name" value="HIS_KIN"/>
    <property type="match status" value="1"/>
</dbReference>
<dbReference type="Proteomes" id="UP000250918">
    <property type="component" value="Unassembled WGS sequence"/>
</dbReference>
<dbReference type="CDD" id="cd00130">
    <property type="entry name" value="PAS"/>
    <property type="match status" value="1"/>
</dbReference>
<dbReference type="GO" id="GO:0000155">
    <property type="term" value="F:phosphorelay sensor kinase activity"/>
    <property type="evidence" value="ECO:0007669"/>
    <property type="project" value="InterPro"/>
</dbReference>
<keyword evidence="3" id="KW-0597">Phosphoprotein</keyword>
<dbReference type="SUPFAM" id="SSF55874">
    <property type="entry name" value="ATPase domain of HSP90 chaperone/DNA topoisomerase II/histidine kinase"/>
    <property type="match status" value="1"/>
</dbReference>
<dbReference type="InterPro" id="IPR036890">
    <property type="entry name" value="HATPase_C_sf"/>
</dbReference>
<dbReference type="SMART" id="SM00387">
    <property type="entry name" value="HATPase_c"/>
    <property type="match status" value="1"/>
</dbReference>
<keyword evidence="9" id="KW-0472">Membrane</keyword>
<sequence length="618" mass="69297">MWKRDRAQRKSGRTMPIHDEKTQKYDSSVRKIGVSGPNQSGKVALELIADLEATLDSVAAENPRIASDHDLQATRTADLKALLEVSIAINASLVLDDVLQIVMHKAIELMNAERGLIMLLDDQGELQMKSAYNLCREQLMEEDFRISSSITSQVARTGKSVYTSDAMADDRYAQQQSVMELHLRSIMCVPLMVNAQTIGVIYLDNSSQARMFLKSDLFLFELYAQLVSNALHNAGMYDSLYNMKRYHESVVKTTPVGIVALNARGEISTINPVALEILDLNRDSVTTIGGGSEPTVFVDRLPAAEQPRWRKMVNTVLSTREEYSDPRYFHNTGYVEKVLSIKATPLAELPDGSNGLTMTIEDISEKVLMEKYVILSEKLVARGEMAASVAHELNNYLSIISNNAELLSVNIDREKYDKAKFNAKSIVDNIFKIKRFVDSLMDFSKPEPEYISYDTRHLIDDLLFSLRIQPRFKLIHFSLDMGTDIPNVEMDVGQIQQVLMNLLNNAADAIEERVLKLQTEGIGDFKRQIGITVSHDGSHERVAVEVSDNGQGMTSETLGKLFNLHFTTKKHGHGLGLYNCKKIIEHHGGELQVSSKLGEGTLFRIVLPCTQPRRQTKE</sequence>
<protein>
    <recommendedName>
        <fullName evidence="2">histidine kinase</fullName>
        <ecNumber evidence="2">2.7.13.3</ecNumber>
    </recommendedName>
</protein>
<proteinExistence type="predicted"/>
<evidence type="ECO:0000256" key="1">
    <source>
        <dbReference type="ARBA" id="ARBA00000085"/>
    </source>
</evidence>
<evidence type="ECO:0000313" key="11">
    <source>
        <dbReference type="EMBL" id="PWB74754.1"/>
    </source>
</evidence>
<dbReference type="SUPFAM" id="SSF55781">
    <property type="entry name" value="GAF domain-like"/>
    <property type="match status" value="1"/>
</dbReference>
<dbReference type="Gene3D" id="3.30.450.40">
    <property type="match status" value="1"/>
</dbReference>
<evidence type="ECO:0000256" key="6">
    <source>
        <dbReference type="ARBA" id="ARBA00022777"/>
    </source>
</evidence>
<keyword evidence="4" id="KW-0808">Transferase</keyword>
<dbReference type="AlphaFoldDB" id="A0A855X903"/>
<dbReference type="InterPro" id="IPR035965">
    <property type="entry name" value="PAS-like_dom_sf"/>
</dbReference>
<dbReference type="EMBL" id="PQAP01000023">
    <property type="protein sequence ID" value="PWB74754.1"/>
    <property type="molecule type" value="Genomic_DNA"/>
</dbReference>
<organism evidence="11 12">
    <name type="scientific">candidate division GN15 bacterium</name>
    <dbReference type="NCBI Taxonomy" id="2072418"/>
    <lineage>
        <taxon>Bacteria</taxon>
        <taxon>candidate division GN15</taxon>
    </lineage>
</organism>
<dbReference type="SMART" id="SM00065">
    <property type="entry name" value="GAF"/>
    <property type="match status" value="1"/>
</dbReference>
<dbReference type="GO" id="GO:0005524">
    <property type="term" value="F:ATP binding"/>
    <property type="evidence" value="ECO:0007669"/>
    <property type="project" value="UniProtKB-KW"/>
</dbReference>
<evidence type="ECO:0000256" key="2">
    <source>
        <dbReference type="ARBA" id="ARBA00012438"/>
    </source>
</evidence>
<feature type="transmembrane region" description="Helical" evidence="9">
    <location>
        <begin position="181"/>
        <end position="203"/>
    </location>
</feature>
<dbReference type="InterPro" id="IPR003594">
    <property type="entry name" value="HATPase_dom"/>
</dbReference>
<evidence type="ECO:0000256" key="8">
    <source>
        <dbReference type="ARBA" id="ARBA00023012"/>
    </source>
</evidence>
<dbReference type="Pfam" id="PF00512">
    <property type="entry name" value="HisKA"/>
    <property type="match status" value="1"/>
</dbReference>
<comment type="caution">
    <text evidence="11">The sequence shown here is derived from an EMBL/GenBank/DDBJ whole genome shotgun (WGS) entry which is preliminary data.</text>
</comment>
<reference evidence="11 12" key="1">
    <citation type="journal article" date="2018" name="ISME J.">
        <title>A methanotrophic archaeon couples anaerobic oxidation of methane to Fe(III) reduction.</title>
        <authorList>
            <person name="Cai C."/>
            <person name="Leu A.O."/>
            <person name="Xie G.J."/>
            <person name="Guo J."/>
            <person name="Feng Y."/>
            <person name="Zhao J.X."/>
            <person name="Tyson G.W."/>
            <person name="Yuan Z."/>
            <person name="Hu S."/>
        </authorList>
    </citation>
    <scope>NUCLEOTIDE SEQUENCE [LARGE SCALE GENOMIC DNA]</scope>
    <source>
        <strain evidence="11">FeB_12</strain>
    </source>
</reference>
<dbReference type="SMART" id="SM00388">
    <property type="entry name" value="HisKA"/>
    <property type="match status" value="1"/>
</dbReference>
<dbReference type="InterPro" id="IPR036097">
    <property type="entry name" value="HisK_dim/P_sf"/>
</dbReference>
<evidence type="ECO:0000256" key="4">
    <source>
        <dbReference type="ARBA" id="ARBA00022679"/>
    </source>
</evidence>
<name>A0A855X903_9BACT</name>
<dbReference type="InterPro" id="IPR000014">
    <property type="entry name" value="PAS"/>
</dbReference>
<dbReference type="Gene3D" id="1.10.287.130">
    <property type="match status" value="1"/>
</dbReference>
<gene>
    <name evidence="11" type="ORF">C3F09_03435</name>
</gene>
<evidence type="ECO:0000259" key="10">
    <source>
        <dbReference type="PROSITE" id="PS50109"/>
    </source>
</evidence>
<keyword evidence="8" id="KW-0902">Two-component regulatory system</keyword>
<keyword evidence="5" id="KW-0547">Nucleotide-binding</keyword>
<dbReference type="CDD" id="cd00082">
    <property type="entry name" value="HisKA"/>
    <property type="match status" value="1"/>
</dbReference>
<dbReference type="SUPFAM" id="SSF47384">
    <property type="entry name" value="Homodimeric domain of signal transducing histidine kinase"/>
    <property type="match status" value="1"/>
</dbReference>
<dbReference type="EC" id="2.7.13.3" evidence="2"/>
<evidence type="ECO:0000256" key="7">
    <source>
        <dbReference type="ARBA" id="ARBA00022840"/>
    </source>
</evidence>
<dbReference type="Pfam" id="PF02518">
    <property type="entry name" value="HATPase_c"/>
    <property type="match status" value="1"/>
</dbReference>
<dbReference type="InterPro" id="IPR005467">
    <property type="entry name" value="His_kinase_dom"/>
</dbReference>
<evidence type="ECO:0000313" key="12">
    <source>
        <dbReference type="Proteomes" id="UP000250918"/>
    </source>
</evidence>
<dbReference type="Gene3D" id="3.30.565.10">
    <property type="entry name" value="Histidine kinase-like ATPase, C-terminal domain"/>
    <property type="match status" value="1"/>
</dbReference>
<keyword evidence="7" id="KW-0067">ATP-binding</keyword>
<evidence type="ECO:0000256" key="3">
    <source>
        <dbReference type="ARBA" id="ARBA00022553"/>
    </source>
</evidence>
<dbReference type="PANTHER" id="PTHR43065:SF10">
    <property type="entry name" value="PEROXIDE STRESS-ACTIVATED HISTIDINE KINASE MAK3"/>
    <property type="match status" value="1"/>
</dbReference>
<keyword evidence="9" id="KW-1133">Transmembrane helix</keyword>
<evidence type="ECO:0000256" key="5">
    <source>
        <dbReference type="ARBA" id="ARBA00022741"/>
    </source>
</evidence>
<dbReference type="InterPro" id="IPR029016">
    <property type="entry name" value="GAF-like_dom_sf"/>
</dbReference>
<dbReference type="SUPFAM" id="SSF55785">
    <property type="entry name" value="PYP-like sensor domain (PAS domain)"/>
    <property type="match status" value="1"/>
</dbReference>
<dbReference type="Gene3D" id="3.30.450.20">
    <property type="entry name" value="PAS domain"/>
    <property type="match status" value="1"/>
</dbReference>
<dbReference type="InterPro" id="IPR004358">
    <property type="entry name" value="Sig_transdc_His_kin-like_C"/>
</dbReference>
<dbReference type="InterPro" id="IPR003018">
    <property type="entry name" value="GAF"/>
</dbReference>
<dbReference type="PANTHER" id="PTHR43065">
    <property type="entry name" value="SENSOR HISTIDINE KINASE"/>
    <property type="match status" value="1"/>
</dbReference>
<dbReference type="InterPro" id="IPR003661">
    <property type="entry name" value="HisK_dim/P_dom"/>
</dbReference>
<accession>A0A855X903</accession>
<comment type="catalytic activity">
    <reaction evidence="1">
        <text>ATP + protein L-histidine = ADP + protein N-phospho-L-histidine.</text>
        <dbReference type="EC" id="2.7.13.3"/>
    </reaction>
</comment>